<evidence type="ECO:0000313" key="11">
    <source>
        <dbReference type="EMBL" id="PZQ15367.1"/>
    </source>
</evidence>
<dbReference type="SUPFAM" id="SSF51366">
    <property type="entry name" value="Ribulose-phoshate binding barrel"/>
    <property type="match status" value="1"/>
</dbReference>
<proteinExistence type="inferred from homology"/>
<dbReference type="CDD" id="cd04732">
    <property type="entry name" value="HisA"/>
    <property type="match status" value="1"/>
</dbReference>
<evidence type="ECO:0000256" key="1">
    <source>
        <dbReference type="ARBA" id="ARBA00000901"/>
    </source>
</evidence>
<keyword evidence="5 9" id="KW-0963">Cytoplasm</keyword>
<evidence type="ECO:0000256" key="2">
    <source>
        <dbReference type="ARBA" id="ARBA00004496"/>
    </source>
</evidence>
<name>A0A2W5M6G4_9GAMM</name>
<comment type="caution">
    <text evidence="11">The sequence shown here is derived from an EMBL/GenBank/DDBJ whole genome shotgun (WGS) entry which is preliminary data.</text>
</comment>
<dbReference type="Proteomes" id="UP000249046">
    <property type="component" value="Unassembled WGS sequence"/>
</dbReference>
<feature type="active site" description="Proton acceptor" evidence="9">
    <location>
        <position position="8"/>
    </location>
</feature>
<dbReference type="InterPro" id="IPR013785">
    <property type="entry name" value="Aldolase_TIM"/>
</dbReference>
<evidence type="ECO:0000256" key="9">
    <source>
        <dbReference type="HAMAP-Rule" id="MF_01014"/>
    </source>
</evidence>
<feature type="active site" description="Proton donor" evidence="9">
    <location>
        <position position="129"/>
    </location>
</feature>
<keyword evidence="8 9" id="KW-0413">Isomerase</keyword>
<keyword evidence="6 9" id="KW-0028">Amino-acid biosynthesis</keyword>
<evidence type="ECO:0000256" key="10">
    <source>
        <dbReference type="RuleBase" id="RU003657"/>
    </source>
</evidence>
<comment type="subcellular location">
    <subcellularLocation>
        <location evidence="2 9">Cytoplasm</location>
    </subcellularLocation>
</comment>
<dbReference type="HAMAP" id="MF_01014">
    <property type="entry name" value="HisA"/>
    <property type="match status" value="1"/>
</dbReference>
<dbReference type="InterPro" id="IPR011060">
    <property type="entry name" value="RibuloseP-bd_barrel"/>
</dbReference>
<dbReference type="GO" id="GO:0000162">
    <property type="term" value="P:L-tryptophan biosynthetic process"/>
    <property type="evidence" value="ECO:0007669"/>
    <property type="project" value="TreeGrafter"/>
</dbReference>
<dbReference type="GO" id="GO:0003949">
    <property type="term" value="F:1-(5-phosphoribosyl)-5-[(5-phosphoribosylamino)methylideneamino]imidazole-4-carboxamide isomerase activity"/>
    <property type="evidence" value="ECO:0007669"/>
    <property type="project" value="UniProtKB-UniRule"/>
</dbReference>
<dbReference type="PANTHER" id="PTHR43090:SF2">
    <property type="entry name" value="1-(5-PHOSPHORIBOSYL)-5-[(5-PHOSPHORIBOSYLAMINO)METHYLIDENEAMINO] IMIDAZOLE-4-CARBOXAMIDE ISOMERASE"/>
    <property type="match status" value="1"/>
</dbReference>
<keyword evidence="7 9" id="KW-0368">Histidine biosynthesis</keyword>
<dbReference type="PANTHER" id="PTHR43090">
    <property type="entry name" value="1-(5-PHOSPHORIBOSYL)-5-[(5-PHOSPHORIBOSYLAMINO)METHYLIDENEAMINO] IMIDAZOLE-4-CARBOXAMIDE ISOMERASE"/>
    <property type="match status" value="1"/>
</dbReference>
<protein>
    <recommendedName>
        <fullName evidence="9">1-(5-phosphoribosyl)-5-[(5-phosphoribosylamino)methylideneamino] imidazole-4-carboxamide isomerase</fullName>
        <ecNumber evidence="9">5.3.1.16</ecNumber>
    </recommendedName>
    <alternativeName>
        <fullName evidence="9">Phosphoribosylformimino-5-aminoimidazole carboxamide ribotide isomerase</fullName>
    </alternativeName>
</protein>
<gene>
    <name evidence="9" type="primary">hisA</name>
    <name evidence="11" type="ORF">DI564_08485</name>
</gene>
<dbReference type="InterPro" id="IPR023016">
    <property type="entry name" value="HisA/PriA"/>
</dbReference>
<evidence type="ECO:0000313" key="12">
    <source>
        <dbReference type="Proteomes" id="UP000249046"/>
    </source>
</evidence>
<evidence type="ECO:0000256" key="6">
    <source>
        <dbReference type="ARBA" id="ARBA00022605"/>
    </source>
</evidence>
<comment type="catalytic activity">
    <reaction evidence="1 9">
        <text>1-(5-phospho-beta-D-ribosyl)-5-[(5-phospho-beta-D-ribosylamino)methylideneamino]imidazole-4-carboxamide = 5-[(5-phospho-1-deoxy-D-ribulos-1-ylimino)methylamino]-1-(5-phospho-beta-D-ribosyl)imidazole-4-carboxamide</text>
        <dbReference type="Rhea" id="RHEA:15469"/>
        <dbReference type="ChEBI" id="CHEBI:58435"/>
        <dbReference type="ChEBI" id="CHEBI:58525"/>
        <dbReference type="EC" id="5.3.1.16"/>
    </reaction>
</comment>
<sequence>MLIIPAIDLREGRVVRLRQGDFERSRQFDHDPVELARHYLDAGARWLHLVDLDGARARRPLQTELLGRIAALGAAVQAGGGVRSRADVERLLAAGVARVVVGSVAIREPDTFAAWLDAFGADRLCLALDLLRDAQGRWLPAVDAWQAAGDADVAELLDMLAERGLRHVLSTDIAHDGMGEGPNLVLYRMLAGRWPGLAWIASGGVRHGADVAALRGTGVVACVAGTALLDGSLPLEEIAACSRTV</sequence>
<reference evidence="11 12" key="1">
    <citation type="submission" date="2017-08" db="EMBL/GenBank/DDBJ databases">
        <title>Infants hospitalized years apart are colonized by the same room-sourced microbial strains.</title>
        <authorList>
            <person name="Brooks B."/>
            <person name="Olm M.R."/>
            <person name="Firek B.A."/>
            <person name="Baker R."/>
            <person name="Thomas B.C."/>
            <person name="Morowitz M.J."/>
            <person name="Banfield J.F."/>
        </authorList>
    </citation>
    <scope>NUCLEOTIDE SEQUENCE [LARGE SCALE GENOMIC DNA]</scope>
    <source>
        <strain evidence="11">S2_005_003_R2_42</strain>
    </source>
</reference>
<dbReference type="Pfam" id="PF00977">
    <property type="entry name" value="His_biosynth"/>
    <property type="match status" value="1"/>
</dbReference>
<dbReference type="InterPro" id="IPR044524">
    <property type="entry name" value="Isoase_HisA-like"/>
</dbReference>
<dbReference type="EMBL" id="QFPO01000006">
    <property type="protein sequence ID" value="PZQ15367.1"/>
    <property type="molecule type" value="Genomic_DNA"/>
</dbReference>
<evidence type="ECO:0000256" key="5">
    <source>
        <dbReference type="ARBA" id="ARBA00022490"/>
    </source>
</evidence>
<evidence type="ECO:0000256" key="8">
    <source>
        <dbReference type="ARBA" id="ARBA00023235"/>
    </source>
</evidence>
<dbReference type="UniPathway" id="UPA00031">
    <property type="reaction ID" value="UER00009"/>
</dbReference>
<evidence type="ECO:0000256" key="3">
    <source>
        <dbReference type="ARBA" id="ARBA00005133"/>
    </source>
</evidence>
<comment type="pathway">
    <text evidence="3 9">Amino-acid biosynthesis; L-histidine biosynthesis; L-histidine from 5-phospho-alpha-D-ribose 1-diphosphate: step 4/9.</text>
</comment>
<dbReference type="GO" id="GO:0000105">
    <property type="term" value="P:L-histidine biosynthetic process"/>
    <property type="evidence" value="ECO:0007669"/>
    <property type="project" value="UniProtKB-UniRule"/>
</dbReference>
<evidence type="ECO:0000256" key="7">
    <source>
        <dbReference type="ARBA" id="ARBA00023102"/>
    </source>
</evidence>
<comment type="similarity">
    <text evidence="4 9 10">Belongs to the HisA/HisF family.</text>
</comment>
<dbReference type="EC" id="5.3.1.16" evidence="9"/>
<dbReference type="Gene3D" id="3.20.20.70">
    <property type="entry name" value="Aldolase class I"/>
    <property type="match status" value="1"/>
</dbReference>
<organism evidence="11 12">
    <name type="scientific">Rhodanobacter denitrificans</name>
    <dbReference type="NCBI Taxonomy" id="666685"/>
    <lineage>
        <taxon>Bacteria</taxon>
        <taxon>Pseudomonadati</taxon>
        <taxon>Pseudomonadota</taxon>
        <taxon>Gammaproteobacteria</taxon>
        <taxon>Lysobacterales</taxon>
        <taxon>Rhodanobacteraceae</taxon>
        <taxon>Rhodanobacter</taxon>
    </lineage>
</organism>
<dbReference type="AlphaFoldDB" id="A0A2W5M6G4"/>
<dbReference type="FunFam" id="3.20.20.70:FF:000009">
    <property type="entry name" value="1-(5-phosphoribosyl)-5-[(5-phosphoribosylamino)methylideneamino] imidazole-4-carboxamide isomerase"/>
    <property type="match status" value="1"/>
</dbReference>
<dbReference type="InterPro" id="IPR006062">
    <property type="entry name" value="His_biosynth"/>
</dbReference>
<dbReference type="GO" id="GO:0005737">
    <property type="term" value="C:cytoplasm"/>
    <property type="evidence" value="ECO:0007669"/>
    <property type="project" value="UniProtKB-SubCell"/>
</dbReference>
<evidence type="ECO:0000256" key="4">
    <source>
        <dbReference type="ARBA" id="ARBA00009667"/>
    </source>
</evidence>
<accession>A0A2W5M6G4</accession>